<gene>
    <name evidence="5" type="ORF">HPB48_000490</name>
</gene>
<reference evidence="5 6" key="1">
    <citation type="journal article" date="2020" name="Cell">
        <title>Large-Scale Comparative Analyses of Tick Genomes Elucidate Their Genetic Diversity and Vector Capacities.</title>
        <authorList>
            <consortium name="Tick Genome and Microbiome Consortium (TIGMIC)"/>
            <person name="Jia N."/>
            <person name="Wang J."/>
            <person name="Shi W."/>
            <person name="Du L."/>
            <person name="Sun Y."/>
            <person name="Zhan W."/>
            <person name="Jiang J.F."/>
            <person name="Wang Q."/>
            <person name="Zhang B."/>
            <person name="Ji P."/>
            <person name="Bell-Sakyi L."/>
            <person name="Cui X.M."/>
            <person name="Yuan T.T."/>
            <person name="Jiang B.G."/>
            <person name="Yang W.F."/>
            <person name="Lam T.T."/>
            <person name="Chang Q.C."/>
            <person name="Ding S.J."/>
            <person name="Wang X.J."/>
            <person name="Zhu J.G."/>
            <person name="Ruan X.D."/>
            <person name="Zhao L."/>
            <person name="Wei J.T."/>
            <person name="Ye R.Z."/>
            <person name="Que T.C."/>
            <person name="Du C.H."/>
            <person name="Zhou Y.H."/>
            <person name="Cheng J.X."/>
            <person name="Dai P.F."/>
            <person name="Guo W.B."/>
            <person name="Han X.H."/>
            <person name="Huang E.J."/>
            <person name="Li L.F."/>
            <person name="Wei W."/>
            <person name="Gao Y.C."/>
            <person name="Liu J.Z."/>
            <person name="Shao H.Z."/>
            <person name="Wang X."/>
            <person name="Wang C.C."/>
            <person name="Yang T.C."/>
            <person name="Huo Q.B."/>
            <person name="Li W."/>
            <person name="Chen H.Y."/>
            <person name="Chen S.E."/>
            <person name="Zhou L.G."/>
            <person name="Ni X.B."/>
            <person name="Tian J.H."/>
            <person name="Sheng Y."/>
            <person name="Liu T."/>
            <person name="Pan Y.S."/>
            <person name="Xia L.Y."/>
            <person name="Li J."/>
            <person name="Zhao F."/>
            <person name="Cao W.C."/>
        </authorList>
    </citation>
    <scope>NUCLEOTIDE SEQUENCE [LARGE SCALE GENOMIC DNA]</scope>
    <source>
        <strain evidence="5">HaeL-2018</strain>
    </source>
</reference>
<dbReference type="OrthoDB" id="376826at2759"/>
<comment type="caution">
    <text evidence="5">The sequence shown here is derived from an EMBL/GenBank/DDBJ whole genome shotgun (WGS) entry which is preliminary data.</text>
</comment>
<keyword evidence="3" id="KW-0551">Lipid droplet</keyword>
<feature type="region of interest" description="Disordered" evidence="4">
    <location>
        <begin position="179"/>
        <end position="247"/>
    </location>
</feature>
<sequence length="247" mass="26746">MYYQRVSVKTRRAANVVPAFSSGSGTPIICHALGSPLAEASPSASRVSVVPFFPIFNINFFSHVILLSYGENVAYNISSTPIAADMPETTSQPVILSHFVDRVTSLPVVVSALDTAKQSYNHVKDINGLLGYTLSTAEKSAAYAVGHSRPLLEKLARPISYVDSLACKGLDRIEQSYPAVKQNSPQGHHPRRGHVRTQEVRVRARLRRQPRLPGGPRDGTPQGGSGRRVPGVEPAGPHAGRQCPDRH</sequence>
<comment type="similarity">
    <text evidence="2">Belongs to the perilipin family.</text>
</comment>
<dbReference type="GO" id="GO:0019915">
    <property type="term" value="P:lipid storage"/>
    <property type="evidence" value="ECO:0007669"/>
    <property type="project" value="TreeGrafter"/>
</dbReference>
<dbReference type="PANTHER" id="PTHR14024">
    <property type="entry name" value="PERILIPIN"/>
    <property type="match status" value="1"/>
</dbReference>
<evidence type="ECO:0000256" key="3">
    <source>
        <dbReference type="ARBA" id="ARBA00022677"/>
    </source>
</evidence>
<protein>
    <submittedName>
        <fullName evidence="5">Uncharacterized protein</fullName>
    </submittedName>
</protein>
<organism evidence="5 6">
    <name type="scientific">Haemaphysalis longicornis</name>
    <name type="common">Bush tick</name>
    <dbReference type="NCBI Taxonomy" id="44386"/>
    <lineage>
        <taxon>Eukaryota</taxon>
        <taxon>Metazoa</taxon>
        <taxon>Ecdysozoa</taxon>
        <taxon>Arthropoda</taxon>
        <taxon>Chelicerata</taxon>
        <taxon>Arachnida</taxon>
        <taxon>Acari</taxon>
        <taxon>Parasitiformes</taxon>
        <taxon>Ixodida</taxon>
        <taxon>Ixodoidea</taxon>
        <taxon>Ixodidae</taxon>
        <taxon>Haemaphysalinae</taxon>
        <taxon>Haemaphysalis</taxon>
    </lineage>
</organism>
<keyword evidence="6" id="KW-1185">Reference proteome</keyword>
<evidence type="ECO:0000313" key="5">
    <source>
        <dbReference type="EMBL" id="KAH9369917.1"/>
    </source>
</evidence>
<dbReference type="VEuPathDB" id="VectorBase:HLOH_053166"/>
<evidence type="ECO:0000256" key="1">
    <source>
        <dbReference type="ARBA" id="ARBA00004502"/>
    </source>
</evidence>
<comment type="subcellular location">
    <subcellularLocation>
        <location evidence="1">Lipid droplet</location>
    </subcellularLocation>
</comment>
<dbReference type="PANTHER" id="PTHR14024:SF49">
    <property type="entry name" value="LIPID STORAGE DROPLETS SURFACE-BINDING PROTEIN 1"/>
    <property type="match status" value="1"/>
</dbReference>
<dbReference type="GO" id="GO:0005829">
    <property type="term" value="C:cytosol"/>
    <property type="evidence" value="ECO:0007669"/>
    <property type="project" value="TreeGrafter"/>
</dbReference>
<evidence type="ECO:0000256" key="2">
    <source>
        <dbReference type="ARBA" id="ARBA00006311"/>
    </source>
</evidence>
<name>A0A9J6G3U5_HAELO</name>
<evidence type="ECO:0000313" key="6">
    <source>
        <dbReference type="Proteomes" id="UP000821853"/>
    </source>
</evidence>
<dbReference type="EMBL" id="JABSTR010000005">
    <property type="protein sequence ID" value="KAH9369917.1"/>
    <property type="molecule type" value="Genomic_DNA"/>
</dbReference>
<dbReference type="GO" id="GO:0010890">
    <property type="term" value="P:positive regulation of triglyceride storage"/>
    <property type="evidence" value="ECO:0007669"/>
    <property type="project" value="TreeGrafter"/>
</dbReference>
<dbReference type="AlphaFoldDB" id="A0A9J6G3U5"/>
<dbReference type="InterPro" id="IPR004279">
    <property type="entry name" value="Perilipin"/>
</dbReference>
<evidence type="ECO:0000256" key="4">
    <source>
        <dbReference type="SAM" id="MobiDB-lite"/>
    </source>
</evidence>
<proteinExistence type="inferred from homology"/>
<dbReference type="GO" id="GO:0005811">
    <property type="term" value="C:lipid droplet"/>
    <property type="evidence" value="ECO:0007669"/>
    <property type="project" value="UniProtKB-SubCell"/>
</dbReference>
<dbReference type="Pfam" id="PF03036">
    <property type="entry name" value="Perilipin"/>
    <property type="match status" value="1"/>
</dbReference>
<accession>A0A9J6G3U5</accession>
<dbReference type="Proteomes" id="UP000821853">
    <property type="component" value="Chromosome 3"/>
</dbReference>